<keyword evidence="3" id="KW-1185">Reference proteome</keyword>
<comment type="caution">
    <text evidence="2">The sequence shown here is derived from an EMBL/GenBank/DDBJ whole genome shotgun (WGS) entry which is preliminary data.</text>
</comment>
<dbReference type="Proteomes" id="UP001642464">
    <property type="component" value="Unassembled WGS sequence"/>
</dbReference>
<feature type="region of interest" description="Disordered" evidence="1">
    <location>
        <begin position="1"/>
        <end position="26"/>
    </location>
</feature>
<evidence type="ECO:0008006" key="4">
    <source>
        <dbReference type="Google" id="ProtNLM"/>
    </source>
</evidence>
<proteinExistence type="predicted"/>
<name>A0ABP0MS75_9DINO</name>
<evidence type="ECO:0000256" key="1">
    <source>
        <dbReference type="SAM" id="MobiDB-lite"/>
    </source>
</evidence>
<dbReference type="EMBL" id="CAXAMM010023880">
    <property type="protein sequence ID" value="CAK9054340.1"/>
    <property type="molecule type" value="Genomic_DNA"/>
</dbReference>
<evidence type="ECO:0000313" key="2">
    <source>
        <dbReference type="EMBL" id="CAK9054340.1"/>
    </source>
</evidence>
<protein>
    <recommendedName>
        <fullName evidence="4">PDZ domain-containing protein</fullName>
    </recommendedName>
</protein>
<reference evidence="2 3" key="1">
    <citation type="submission" date="2024-02" db="EMBL/GenBank/DDBJ databases">
        <authorList>
            <person name="Chen Y."/>
            <person name="Shah S."/>
            <person name="Dougan E. K."/>
            <person name="Thang M."/>
            <person name="Chan C."/>
        </authorList>
    </citation>
    <scope>NUCLEOTIDE SEQUENCE [LARGE SCALE GENOMIC DNA]</scope>
</reference>
<accession>A0ABP0MS75</accession>
<sequence length="124" mass="14013">MARSVGRSPSPRRRTRDTEKRDTSWVDTGMGRNYMVSNGLHQAWNDKCLATGELDSVVRPGDLIISCNGVTKIEEMAQELFGSKKTLHIGLLREAGTKQKKRWLEVVQHNGQKLENAPEHLRSD</sequence>
<organism evidence="2 3">
    <name type="scientific">Durusdinium trenchii</name>
    <dbReference type="NCBI Taxonomy" id="1381693"/>
    <lineage>
        <taxon>Eukaryota</taxon>
        <taxon>Sar</taxon>
        <taxon>Alveolata</taxon>
        <taxon>Dinophyceae</taxon>
        <taxon>Suessiales</taxon>
        <taxon>Symbiodiniaceae</taxon>
        <taxon>Durusdinium</taxon>
    </lineage>
</organism>
<gene>
    <name evidence="2" type="ORF">SCF082_LOCUS29507</name>
</gene>
<evidence type="ECO:0000313" key="3">
    <source>
        <dbReference type="Proteomes" id="UP001642464"/>
    </source>
</evidence>